<organism evidence="5 6">
    <name type="scientific">Streptomyces chartreusis</name>
    <dbReference type="NCBI Taxonomy" id="1969"/>
    <lineage>
        <taxon>Bacteria</taxon>
        <taxon>Bacillati</taxon>
        <taxon>Actinomycetota</taxon>
        <taxon>Actinomycetes</taxon>
        <taxon>Kitasatosporales</taxon>
        <taxon>Streptomycetaceae</taxon>
        <taxon>Streptomyces</taxon>
    </lineage>
</organism>
<dbReference type="SMART" id="SM00344">
    <property type="entry name" value="HTH_ASNC"/>
    <property type="match status" value="1"/>
</dbReference>
<evidence type="ECO:0000313" key="6">
    <source>
        <dbReference type="Proteomes" id="UP000509418"/>
    </source>
</evidence>
<dbReference type="RefSeq" id="WP_176574652.1">
    <property type="nucleotide sequence ID" value="NZ_CP056041.1"/>
</dbReference>
<dbReference type="PRINTS" id="PR00033">
    <property type="entry name" value="HTHASNC"/>
</dbReference>
<keyword evidence="1" id="KW-0805">Transcription regulation</keyword>
<dbReference type="PANTHER" id="PTHR30154">
    <property type="entry name" value="LEUCINE-RESPONSIVE REGULATORY PROTEIN"/>
    <property type="match status" value="1"/>
</dbReference>
<dbReference type="SUPFAM" id="SSF54909">
    <property type="entry name" value="Dimeric alpha+beta barrel"/>
    <property type="match status" value="1"/>
</dbReference>
<keyword evidence="2" id="KW-0238">DNA-binding</keyword>
<dbReference type="InterPro" id="IPR011008">
    <property type="entry name" value="Dimeric_a/b-barrel"/>
</dbReference>
<dbReference type="InterPro" id="IPR036388">
    <property type="entry name" value="WH-like_DNA-bd_sf"/>
</dbReference>
<keyword evidence="6" id="KW-1185">Reference proteome</keyword>
<dbReference type="GO" id="GO:0043200">
    <property type="term" value="P:response to amino acid"/>
    <property type="evidence" value="ECO:0007669"/>
    <property type="project" value="TreeGrafter"/>
</dbReference>
<name>A0A7H8T2K1_STRCX</name>
<dbReference type="PANTHER" id="PTHR30154:SF34">
    <property type="entry name" value="TRANSCRIPTIONAL REGULATOR AZLB"/>
    <property type="match status" value="1"/>
</dbReference>
<dbReference type="Gene3D" id="1.10.10.10">
    <property type="entry name" value="Winged helix-like DNA-binding domain superfamily/Winged helix DNA-binding domain"/>
    <property type="match status" value="1"/>
</dbReference>
<evidence type="ECO:0000256" key="3">
    <source>
        <dbReference type="ARBA" id="ARBA00023163"/>
    </source>
</evidence>
<dbReference type="InterPro" id="IPR000485">
    <property type="entry name" value="AsnC-type_HTH_dom"/>
</dbReference>
<reference evidence="5 6" key="1">
    <citation type="submission" date="2020-06" db="EMBL/GenBank/DDBJ databases">
        <title>Genome mining for natural products.</title>
        <authorList>
            <person name="Zhang B."/>
            <person name="Shi J."/>
            <person name="Ge H."/>
        </authorList>
    </citation>
    <scope>NUCLEOTIDE SEQUENCE [LARGE SCALE GENOMIC DNA]</scope>
    <source>
        <strain evidence="5 6">NA02069</strain>
    </source>
</reference>
<dbReference type="AlphaFoldDB" id="A0A7H8T2K1"/>
<dbReference type="Pfam" id="PF13412">
    <property type="entry name" value="HTH_24"/>
    <property type="match status" value="1"/>
</dbReference>
<evidence type="ECO:0000256" key="2">
    <source>
        <dbReference type="ARBA" id="ARBA00023125"/>
    </source>
</evidence>
<protein>
    <submittedName>
        <fullName evidence="5">Lrp/AsnC family transcriptional regulator</fullName>
    </submittedName>
</protein>
<dbReference type="Pfam" id="PF01037">
    <property type="entry name" value="AsnC_trans_reg"/>
    <property type="match status" value="1"/>
</dbReference>
<feature type="domain" description="HTH asnC-type" evidence="4">
    <location>
        <begin position="19"/>
        <end position="80"/>
    </location>
</feature>
<dbReference type="InterPro" id="IPR019888">
    <property type="entry name" value="Tscrpt_reg_AsnC-like"/>
</dbReference>
<sequence>MSSGIAPAGLEPGRSAVPLDETDRAIIAALLDDGRISIRMLAEQIHISRANAYTRIGRMEAEGVISGYTAQLNPRRAGLGTSAYVTLTIDQNAWRSISQQLSEIPYIEHISLVGGDFDVLVLARTADNDMLRRVVLERIQEVPGVRSTRTWLVFDESPGFGPEWNPTA</sequence>
<accession>A0A7H8T2K1</accession>
<dbReference type="InterPro" id="IPR036390">
    <property type="entry name" value="WH_DNA-bd_sf"/>
</dbReference>
<dbReference type="PROSITE" id="PS50956">
    <property type="entry name" value="HTH_ASNC_2"/>
    <property type="match status" value="1"/>
</dbReference>
<gene>
    <name evidence="5" type="ORF">HUT05_07990</name>
</gene>
<dbReference type="Proteomes" id="UP000509418">
    <property type="component" value="Chromosome"/>
</dbReference>
<evidence type="ECO:0000313" key="5">
    <source>
        <dbReference type="EMBL" id="QKZ17302.1"/>
    </source>
</evidence>
<evidence type="ECO:0000256" key="1">
    <source>
        <dbReference type="ARBA" id="ARBA00023015"/>
    </source>
</evidence>
<evidence type="ECO:0000259" key="4">
    <source>
        <dbReference type="PROSITE" id="PS50956"/>
    </source>
</evidence>
<dbReference type="CDD" id="cd00090">
    <property type="entry name" value="HTH_ARSR"/>
    <property type="match status" value="1"/>
</dbReference>
<dbReference type="GO" id="GO:0043565">
    <property type="term" value="F:sequence-specific DNA binding"/>
    <property type="evidence" value="ECO:0007669"/>
    <property type="project" value="InterPro"/>
</dbReference>
<dbReference type="EMBL" id="CP056041">
    <property type="protein sequence ID" value="QKZ17302.1"/>
    <property type="molecule type" value="Genomic_DNA"/>
</dbReference>
<dbReference type="InterPro" id="IPR019887">
    <property type="entry name" value="Tscrpt_reg_AsnC/Lrp_C"/>
</dbReference>
<keyword evidence="3" id="KW-0804">Transcription</keyword>
<proteinExistence type="predicted"/>
<dbReference type="SUPFAM" id="SSF46785">
    <property type="entry name" value="Winged helix' DNA-binding domain"/>
    <property type="match status" value="1"/>
</dbReference>
<dbReference type="InterPro" id="IPR011991">
    <property type="entry name" value="ArsR-like_HTH"/>
</dbReference>
<dbReference type="Gene3D" id="3.30.70.920">
    <property type="match status" value="1"/>
</dbReference>
<dbReference type="GO" id="GO:0005829">
    <property type="term" value="C:cytosol"/>
    <property type="evidence" value="ECO:0007669"/>
    <property type="project" value="TreeGrafter"/>
</dbReference>